<feature type="domain" description="SHD" evidence="6">
    <location>
        <begin position="1124"/>
        <end position="1270"/>
    </location>
</feature>
<comment type="subcellular location">
    <subcellularLocation>
        <location evidence="1">Cytoplasm</location>
    </subcellularLocation>
</comment>
<feature type="compositionally biased region" description="Pro residues" evidence="5">
    <location>
        <begin position="677"/>
        <end position="689"/>
    </location>
</feature>
<dbReference type="PROSITE" id="PS51072">
    <property type="entry name" value="MHD"/>
    <property type="match status" value="1"/>
</dbReference>
<evidence type="ECO:0000256" key="4">
    <source>
        <dbReference type="ARBA" id="ARBA00022583"/>
    </source>
</evidence>
<dbReference type="Gene3D" id="2.60.40.1170">
    <property type="entry name" value="Mu homology domain, subdomain B"/>
    <property type="match status" value="1"/>
</dbReference>
<sequence length="2083" mass="231178">MDPCEGPSHKEERQFDVHAGRNAFRRQISERASQMMGKQIELMDVDELRRQQFAIKSFTESVEEDLDEDWQRRHSTTRGEVDSGMKESSTDETIIEVVTIFTLPSTTHDIIPTKKSVKKSSSTVVRGKEEEARASYFKSASMSTRPRSSTTTEEYPAATSFAPRPRNSSPRPRLSLTPNTTLEIETTKLEPTNDSSANIEKIRVVLPPKCKNLKSSQRRYSTGPEELSCRSPTMTRLRCDSTAAAYHYHQPGEDIIESNPEYARKAPKKPVVHRRQSRGDDWENFPEEEQQPAQSLGDTEDESIATENLELAKQLQQQVHKLIDEVEQHRQQLEEEVEQQIMDSSDNPQPSNISNIQLPPLSDSSYENTFETPAHFASENFASAQQNNQASNAPIRTVPTTQMSEEIVESREEAHWSTKMEFASESNKATIKEAGNPFTLEETQASQSQYITDSSNLFYSNGTMGQQEYQQQSYIEGGYYYGNEATNTTATAEGYAANYQDYSYAPSTYETAGYYSADYGANYPYGAVPPTSSDIYQYNYNYDGQYAAVSDQPIEQQIPVAAPYSGLNPFSEDGNAVPYQSDLPPQTNETPVDVSVYGSPPRAPPLPPPPAIVAGFGLPGFTQKTRTHDPFSWEAQESEIEQHGGAPLPPRPPPRTSEDTVKQMEDETSKRTEPPARPKIPPPSRPPAPTAAKIPDNPPSSGSPSVVERSTENNEEETRIKEEKHEDEEDPWARFNKMTEMAVKNTGERLGQLGEQSAASQLQDDQQVQSYLSTVGGTAMQLTALQRQQILEQEAHHKKMKAEKRQKKLEKLEKGFGSKIGGVLAAGINAGKEVASVAKGKEKKRKEKKIEEKYDPKMEEDMEKAATELAKKIAAQHGFKLGNEEEENGSKVKEEDEESDESEIEQHEAGKGEAEAKQEAETKDEAEANSEAEAKDEAIQEVEAPPSKNWAAAFESASLLPPSESDVHLAEVLTSGITDPFDTSRAKNLALGGGGGEREVDPFAPLSRQDRQKSVIDDPFDVRPIEELIAEARQQAEMERARREAAVEAGEYIEENEGGIRRPTSSRLSTPTQEGGSPVTPSMVRPVGFEDDFKNMAIDEQTPLYDEDDSQPLSEFPPRFTGDGWELLLRYPPKKKLMADRYWKPIFVRLNGNMLSLYSNAQETRPSQEILLQANYSLSDPTLQAYDIYGKIHTVKLQHILYKERVGIRPGQISRLVEGHITKYGLPLEHAAQCNVIAKFGSLDASTVLSFTRAVEDALFICPSKREFTAANAPLYRQDEIHCYDEYEARIDREGFVHDQKARVRLFCLAFLTGTTPTLEIGLNDRRREGKEIVRRKDILPMYTERWIRFEAPEFHNTVEKSVWEEDQVVRLVPPDGCFFELMRFRIRPPKNREKPLSVKCIMRLSGKQVEIRIETAAALHQQCAKGTVESTRSIPCENICIRFPIPEAWIYIFREERHWGVGSVHSKMRKPGKVGTGEAKYEHLFRSLVWRIPRLPDKQSAAYKSYMLKCRFTLTSFDLMPETFMPQSELEFTMPLAIVSNTVARSVGVEQHEDSDRVEKFVRYLAKIDNDYIQCPDLDVEDVVVEQPQQSTDDKNEEDEATINLFEINNRVKISSRQAVRRYIRNARSGVCENTLCPPGSIKDKDGCSIKGFCATISQTCIQGECCEKSYLPNAMQAMQEMCNPNMPSNPNMPYDPNMPFNPNMPNPNMPYNPQMPYNQFGNGQMTGGMPYGQGMMPGMSGNMPYNQMGYGQGMMPGYGQGMMPGMSGYGQMMPGYGQGMMSGYGQGMMPGMSGNMPYNQIGYGQGMMPGYGQGMSGYGQMMPGYGQGIMPGYGQGMMPYNQMGYGQGMMPGMSGNMPYNPMGYGQGMMPGYGQGMMPYNQMGYGQGMMPGNMPYNQMGYGQGMISGYGQGMMPGYGQGMMPGYGQGMMSGYGQMMPGNMPYNQMGYGQGMMSGYGQGMMPGYGQGMISDYGQGVMSGNMPYNQMGYGQGIIGGNLNGLGLGGISSLNGIGGMSGIGLGVGGYGGLGGVGGYGGISGIGGYGGFGSSDYYPQCVLFSQYCALSSISDACPGSCGRFGFARR</sequence>
<proteinExistence type="inferred from homology"/>
<comment type="similarity">
    <text evidence="2">Belongs to the Stoned B family.</text>
</comment>
<feature type="compositionally biased region" description="Basic and acidic residues" evidence="5">
    <location>
        <begin position="709"/>
        <end position="724"/>
    </location>
</feature>
<feature type="region of interest" description="Disordered" evidence="5">
    <location>
        <begin position="1056"/>
        <end position="1084"/>
    </location>
</feature>
<evidence type="ECO:0000259" key="7">
    <source>
        <dbReference type="PROSITE" id="PS51072"/>
    </source>
</evidence>
<evidence type="ECO:0000256" key="1">
    <source>
        <dbReference type="ARBA" id="ARBA00004496"/>
    </source>
</evidence>
<feature type="compositionally biased region" description="Basic and acidic residues" evidence="5">
    <location>
        <begin position="656"/>
        <end position="676"/>
    </location>
</feature>
<dbReference type="GO" id="GO:0005737">
    <property type="term" value="C:cytoplasm"/>
    <property type="evidence" value="ECO:0007669"/>
    <property type="project" value="UniProtKB-SubCell"/>
</dbReference>
<keyword evidence="3" id="KW-0963">Cytoplasm</keyword>
<feature type="compositionally biased region" description="Low complexity" evidence="5">
    <location>
        <begin position="163"/>
        <end position="179"/>
    </location>
</feature>
<dbReference type="InterPro" id="IPR028565">
    <property type="entry name" value="MHD"/>
</dbReference>
<feature type="region of interest" description="Disordered" evidence="5">
    <location>
        <begin position="834"/>
        <end position="862"/>
    </location>
</feature>
<keyword evidence="4" id="KW-0254">Endocytosis</keyword>
<keyword evidence="8" id="KW-1185">Reference proteome</keyword>
<evidence type="ECO:0000256" key="3">
    <source>
        <dbReference type="ARBA" id="ARBA00022490"/>
    </source>
</evidence>
<feature type="region of interest" description="Disordered" evidence="5">
    <location>
        <begin position="69"/>
        <end position="90"/>
    </location>
</feature>
<dbReference type="InterPro" id="IPR050431">
    <property type="entry name" value="Adaptor_comp_med_subunit"/>
</dbReference>
<feature type="region of interest" description="Disordered" evidence="5">
    <location>
        <begin position="257"/>
        <end position="301"/>
    </location>
</feature>
<evidence type="ECO:0000256" key="2">
    <source>
        <dbReference type="ARBA" id="ARBA00005579"/>
    </source>
</evidence>
<dbReference type="Pfam" id="PF00928">
    <property type="entry name" value="Adap_comp_sub"/>
    <property type="match status" value="1"/>
</dbReference>
<feature type="compositionally biased region" description="Basic and acidic residues" evidence="5">
    <location>
        <begin position="848"/>
        <end position="862"/>
    </location>
</feature>
<dbReference type="InterPro" id="IPR012320">
    <property type="entry name" value="SHD_dom"/>
</dbReference>
<protein>
    <submittedName>
        <fullName evidence="9">Uncharacterized protein</fullName>
    </submittedName>
</protein>
<name>A0A915NLG1_9BILA</name>
<feature type="domain" description="MHD" evidence="7">
    <location>
        <begin position="1276"/>
        <end position="1575"/>
    </location>
</feature>
<feature type="compositionally biased region" description="Basic and acidic residues" evidence="5">
    <location>
        <begin position="904"/>
        <end position="938"/>
    </location>
</feature>
<evidence type="ECO:0000313" key="9">
    <source>
        <dbReference type="WBParaSite" id="scf7180000419842.g4397"/>
    </source>
</evidence>
<feature type="compositionally biased region" description="Polar residues" evidence="5">
    <location>
        <begin position="341"/>
        <end position="368"/>
    </location>
</feature>
<dbReference type="InterPro" id="IPR036168">
    <property type="entry name" value="AP2_Mu_C_sf"/>
</dbReference>
<feature type="region of interest" description="Disordered" evidence="5">
    <location>
        <begin position="136"/>
        <end position="179"/>
    </location>
</feature>
<dbReference type="Proteomes" id="UP000887560">
    <property type="component" value="Unplaced"/>
</dbReference>
<feature type="compositionally biased region" description="Pro residues" evidence="5">
    <location>
        <begin position="601"/>
        <end position="611"/>
    </location>
</feature>
<evidence type="ECO:0000313" key="8">
    <source>
        <dbReference type="Proteomes" id="UP000887560"/>
    </source>
</evidence>
<feature type="region of interest" description="Disordered" evidence="5">
    <location>
        <begin position="978"/>
        <end position="1010"/>
    </location>
</feature>
<feature type="compositionally biased region" description="Basic and acidic residues" evidence="5">
    <location>
        <begin position="69"/>
        <end position="89"/>
    </location>
</feature>
<dbReference type="FunFam" id="2.60.40.1170:FF:000016">
    <property type="entry name" value="AP-1 complex subunit mu"/>
    <property type="match status" value="1"/>
</dbReference>
<dbReference type="SUPFAM" id="SSF49447">
    <property type="entry name" value="Second domain of Mu2 adaptin subunit (ap50) of ap2 adaptor"/>
    <property type="match status" value="1"/>
</dbReference>
<dbReference type="PROSITE" id="PS51070">
    <property type="entry name" value="SHD"/>
    <property type="match status" value="1"/>
</dbReference>
<feature type="compositionally biased region" description="Low complexity" evidence="5">
    <location>
        <begin position="139"/>
        <end position="152"/>
    </location>
</feature>
<accession>A0A915NLG1</accession>
<feature type="region of interest" description="Disordered" evidence="5">
    <location>
        <begin position="572"/>
        <end position="735"/>
    </location>
</feature>
<feature type="compositionally biased region" description="Polar residues" evidence="5">
    <location>
        <begin position="1063"/>
        <end position="1075"/>
    </location>
</feature>
<reference evidence="9" key="1">
    <citation type="submission" date="2022-11" db="UniProtKB">
        <authorList>
            <consortium name="WormBaseParasite"/>
        </authorList>
    </citation>
    <scope>IDENTIFICATION</scope>
</reference>
<dbReference type="PANTHER" id="PTHR10529">
    <property type="entry name" value="AP COMPLEX SUBUNIT MU"/>
    <property type="match status" value="1"/>
</dbReference>
<dbReference type="GO" id="GO:0006897">
    <property type="term" value="P:endocytosis"/>
    <property type="evidence" value="ECO:0007669"/>
    <property type="project" value="UniProtKB-KW"/>
</dbReference>
<evidence type="ECO:0000259" key="6">
    <source>
        <dbReference type="PROSITE" id="PS51070"/>
    </source>
</evidence>
<feature type="region of interest" description="Disordered" evidence="5">
    <location>
        <begin position="330"/>
        <end position="368"/>
    </location>
</feature>
<evidence type="ECO:0000256" key="5">
    <source>
        <dbReference type="SAM" id="MobiDB-lite"/>
    </source>
</evidence>
<dbReference type="WBParaSite" id="scf7180000419842.g4397">
    <property type="protein sequence ID" value="scf7180000419842.g4397"/>
    <property type="gene ID" value="scf7180000419842.g4397"/>
</dbReference>
<feature type="compositionally biased region" description="Basic residues" evidence="5">
    <location>
        <begin position="265"/>
        <end position="276"/>
    </location>
</feature>
<feature type="region of interest" description="Disordered" evidence="5">
    <location>
        <begin position="875"/>
        <end position="949"/>
    </location>
</feature>
<organism evidence="8 9">
    <name type="scientific">Meloidogyne floridensis</name>
    <dbReference type="NCBI Taxonomy" id="298350"/>
    <lineage>
        <taxon>Eukaryota</taxon>
        <taxon>Metazoa</taxon>
        <taxon>Ecdysozoa</taxon>
        <taxon>Nematoda</taxon>
        <taxon>Chromadorea</taxon>
        <taxon>Rhabditida</taxon>
        <taxon>Tylenchina</taxon>
        <taxon>Tylenchomorpha</taxon>
        <taxon>Tylenchoidea</taxon>
        <taxon>Meloidogynidae</taxon>
        <taxon>Meloidogyninae</taxon>
        <taxon>Meloidogyne</taxon>
    </lineage>
</organism>
<dbReference type="FunFam" id="2.60.40.1170:FF:000022">
    <property type="entry name" value="AP-1 complex subunit mu"/>
    <property type="match status" value="1"/>
</dbReference>